<accession>A0ABR7PVZ7</accession>
<sequence length="224" mass="24479">MELATKRSHAGAKADLRALVNGQYTGDEHALIEQVAADLLAGVSARAGVKPGSGKIAGLSSEAARREIASRLAEWLIRDTGRVGDPRPSCLPVARWSPEEVIEHTGMSKSTLYRGDHAQFYSVVPPGKKNGRAYPAWQFTADVPSHLPHLLEILRSNSRIQVNTFFMSEQESLNELSPAEVLAGMAFEDRRTVAPEQARMLSLPLKARLDRISALARMEVADLD</sequence>
<evidence type="ECO:0000313" key="1">
    <source>
        <dbReference type="EMBL" id="MBC8750461.1"/>
    </source>
</evidence>
<protein>
    <recommendedName>
        <fullName evidence="3">DNA-binding protein</fullName>
    </recommendedName>
</protein>
<keyword evidence="2" id="KW-1185">Reference proteome</keyword>
<dbReference type="Proteomes" id="UP000736373">
    <property type="component" value="Unassembled WGS sequence"/>
</dbReference>
<organism evidence="1 2">
    <name type="scientific">Paraburkholderia podalyriae</name>
    <dbReference type="NCBI Taxonomy" id="1938811"/>
    <lineage>
        <taxon>Bacteria</taxon>
        <taxon>Pseudomonadati</taxon>
        <taxon>Pseudomonadota</taxon>
        <taxon>Betaproteobacteria</taxon>
        <taxon>Burkholderiales</taxon>
        <taxon>Burkholderiaceae</taxon>
        <taxon>Paraburkholderia</taxon>
    </lineage>
</organism>
<evidence type="ECO:0008006" key="3">
    <source>
        <dbReference type="Google" id="ProtNLM"/>
    </source>
</evidence>
<dbReference type="RefSeq" id="WP_187637407.1">
    <property type="nucleotide sequence ID" value="NZ_VZQQ01000033.1"/>
</dbReference>
<gene>
    <name evidence="1" type="ORF">F6X42_28900</name>
</gene>
<proteinExistence type="predicted"/>
<evidence type="ECO:0000313" key="2">
    <source>
        <dbReference type="Proteomes" id="UP000736373"/>
    </source>
</evidence>
<reference evidence="1 2" key="1">
    <citation type="submission" date="2019-09" db="EMBL/GenBank/DDBJ databases">
        <title>Paraburkholderia podalyriae sp. nov., A South African Podalyria-associated rhizobium.</title>
        <authorList>
            <person name="Mavima L."/>
            <person name="Beukes C.W."/>
            <person name="Palmer M."/>
            <person name="De Meyer S.E."/>
            <person name="James E.K."/>
            <person name="Maluk M."/>
            <person name="Avontuur J.R."/>
            <person name="Chan W.Y."/>
            <person name="Venter S.N."/>
            <person name="Steenkamp E.T."/>
        </authorList>
    </citation>
    <scope>NUCLEOTIDE SEQUENCE [LARGE SCALE GENOMIC DNA]</scope>
    <source>
        <strain evidence="1 2">WC7.3b</strain>
    </source>
</reference>
<dbReference type="EMBL" id="VZQQ01000033">
    <property type="protein sequence ID" value="MBC8750461.1"/>
    <property type="molecule type" value="Genomic_DNA"/>
</dbReference>
<comment type="caution">
    <text evidence="1">The sequence shown here is derived from an EMBL/GenBank/DDBJ whole genome shotgun (WGS) entry which is preliminary data.</text>
</comment>
<name>A0ABR7PVZ7_9BURK</name>